<keyword evidence="2 8" id="KW-0812">Transmembrane</keyword>
<accession>A0ABP0EYT4</accession>
<evidence type="ECO:0000313" key="11">
    <source>
        <dbReference type="Proteomes" id="UP001642483"/>
    </source>
</evidence>
<reference evidence="10 11" key="1">
    <citation type="submission" date="2024-02" db="EMBL/GenBank/DDBJ databases">
        <authorList>
            <person name="Daric V."/>
            <person name="Darras S."/>
        </authorList>
    </citation>
    <scope>NUCLEOTIDE SEQUENCE [LARGE SCALE GENOMIC DNA]</scope>
</reference>
<gene>
    <name evidence="10" type="ORF">CVLEPA_LOCUS603</name>
</gene>
<keyword evidence="7" id="KW-0807">Transducer</keyword>
<dbReference type="Pfam" id="PF00001">
    <property type="entry name" value="7tm_1"/>
    <property type="match status" value="1"/>
</dbReference>
<keyword evidence="5 8" id="KW-0472">Membrane</keyword>
<evidence type="ECO:0000256" key="4">
    <source>
        <dbReference type="ARBA" id="ARBA00023040"/>
    </source>
</evidence>
<keyword evidence="6" id="KW-0675">Receptor</keyword>
<dbReference type="Proteomes" id="UP001642483">
    <property type="component" value="Unassembled WGS sequence"/>
</dbReference>
<evidence type="ECO:0000256" key="1">
    <source>
        <dbReference type="ARBA" id="ARBA00004141"/>
    </source>
</evidence>
<evidence type="ECO:0000313" key="10">
    <source>
        <dbReference type="EMBL" id="CAK8671548.1"/>
    </source>
</evidence>
<dbReference type="PRINTS" id="PR00237">
    <property type="entry name" value="GPCRRHODOPSN"/>
</dbReference>
<feature type="transmembrane region" description="Helical" evidence="8">
    <location>
        <begin position="296"/>
        <end position="320"/>
    </location>
</feature>
<evidence type="ECO:0000256" key="3">
    <source>
        <dbReference type="ARBA" id="ARBA00022989"/>
    </source>
</evidence>
<evidence type="ECO:0000256" key="7">
    <source>
        <dbReference type="ARBA" id="ARBA00023224"/>
    </source>
</evidence>
<feature type="transmembrane region" description="Helical" evidence="8">
    <location>
        <begin position="153"/>
        <end position="176"/>
    </location>
</feature>
<dbReference type="PROSITE" id="PS50262">
    <property type="entry name" value="G_PROTEIN_RECEP_F1_2"/>
    <property type="match status" value="1"/>
</dbReference>
<feature type="transmembrane region" description="Helical" evidence="8">
    <location>
        <begin position="215"/>
        <end position="235"/>
    </location>
</feature>
<comment type="caution">
    <text evidence="10">The sequence shown here is derived from an EMBL/GenBank/DDBJ whole genome shotgun (WGS) entry which is preliminary data.</text>
</comment>
<protein>
    <recommendedName>
        <fullName evidence="9">G-protein coupled receptors family 1 profile domain-containing protein</fullName>
    </recommendedName>
</protein>
<proteinExistence type="predicted"/>
<name>A0ABP0EYT4_CLALP</name>
<feature type="domain" description="G-protein coupled receptors family 1 profile" evidence="9">
    <location>
        <begin position="50"/>
        <end position="317"/>
    </location>
</feature>
<dbReference type="InterPro" id="IPR000276">
    <property type="entry name" value="GPCR_Rhodpsn"/>
</dbReference>
<keyword evidence="3 8" id="KW-1133">Transmembrane helix</keyword>
<feature type="transmembrane region" description="Helical" evidence="8">
    <location>
        <begin position="256"/>
        <end position="276"/>
    </location>
</feature>
<evidence type="ECO:0000259" key="9">
    <source>
        <dbReference type="PROSITE" id="PS50262"/>
    </source>
</evidence>
<comment type="subcellular location">
    <subcellularLocation>
        <location evidence="1">Membrane</location>
        <topology evidence="1">Multi-pass membrane protein</topology>
    </subcellularLocation>
</comment>
<evidence type="ECO:0000256" key="8">
    <source>
        <dbReference type="SAM" id="Phobius"/>
    </source>
</evidence>
<dbReference type="EMBL" id="CAWYQH010000001">
    <property type="protein sequence ID" value="CAK8671548.1"/>
    <property type="molecule type" value="Genomic_DNA"/>
</dbReference>
<organism evidence="10 11">
    <name type="scientific">Clavelina lepadiformis</name>
    <name type="common">Light-bulb sea squirt</name>
    <name type="synonym">Ascidia lepadiformis</name>
    <dbReference type="NCBI Taxonomy" id="159417"/>
    <lineage>
        <taxon>Eukaryota</taxon>
        <taxon>Metazoa</taxon>
        <taxon>Chordata</taxon>
        <taxon>Tunicata</taxon>
        <taxon>Ascidiacea</taxon>
        <taxon>Aplousobranchia</taxon>
        <taxon>Clavelinidae</taxon>
        <taxon>Clavelina</taxon>
    </lineage>
</organism>
<dbReference type="SUPFAM" id="SSF81321">
    <property type="entry name" value="Family A G protein-coupled receptor-like"/>
    <property type="match status" value="1"/>
</dbReference>
<dbReference type="PANTHER" id="PTHR24243:SF234">
    <property type="entry name" value="GROWTH HORMONE SECRETAGOGUE RECEPTOR TYPE 1-LIKE"/>
    <property type="match status" value="1"/>
</dbReference>
<feature type="transmembrane region" description="Helical" evidence="8">
    <location>
        <begin position="71"/>
        <end position="90"/>
    </location>
</feature>
<dbReference type="Gene3D" id="1.20.1070.10">
    <property type="entry name" value="Rhodopsin 7-helix transmembrane proteins"/>
    <property type="match status" value="1"/>
</dbReference>
<feature type="transmembrane region" description="Helical" evidence="8">
    <location>
        <begin position="33"/>
        <end position="59"/>
    </location>
</feature>
<sequence length="375" mass="43149">MMAILNATIFLANETSGMATVEPYVRPFNDVGIIVSASIIFTFLVIGLIGNLTTIVVIATTPQLKNIFMHFILSLCVSDLISALISWLFLYRRTWGFDVWAPLPEVFCRFYWASDLMTNYVTALHIFSFALLRYISIQFPIHFKRLKLLHGKIWIAAIWVFTFLIGFIPFFIFFGARFRDRYSDAPDSRWPACTINSEWYETYTLYQKICYSTLLYAPSIGVVLLSILIGATVRSRLSKMGSSTNNEKKKKKERQAVLQLLLIVLSFLIGYIPFTAYEFWSVEPRENTMYNRRADYWFGMIEYFFLRFSECMNPLLYNLGSSKMRHYTKKLIVTKLCCSLGRKTSKVVSRTSATSDVDLSSTSHTVARANNQSTA</sequence>
<dbReference type="PANTHER" id="PTHR24243">
    <property type="entry name" value="G-PROTEIN COUPLED RECEPTOR"/>
    <property type="match status" value="1"/>
</dbReference>
<dbReference type="InterPro" id="IPR017452">
    <property type="entry name" value="GPCR_Rhodpsn_7TM"/>
</dbReference>
<evidence type="ECO:0000256" key="6">
    <source>
        <dbReference type="ARBA" id="ARBA00023170"/>
    </source>
</evidence>
<evidence type="ECO:0000256" key="2">
    <source>
        <dbReference type="ARBA" id="ARBA00022692"/>
    </source>
</evidence>
<evidence type="ECO:0000256" key="5">
    <source>
        <dbReference type="ARBA" id="ARBA00023136"/>
    </source>
</evidence>
<feature type="transmembrane region" description="Helical" evidence="8">
    <location>
        <begin position="110"/>
        <end position="132"/>
    </location>
</feature>
<keyword evidence="4" id="KW-0297">G-protein coupled receptor</keyword>
<keyword evidence="11" id="KW-1185">Reference proteome</keyword>